<organism evidence="2">
    <name type="scientific">bioreactor metagenome</name>
    <dbReference type="NCBI Taxonomy" id="1076179"/>
    <lineage>
        <taxon>unclassified sequences</taxon>
        <taxon>metagenomes</taxon>
        <taxon>ecological metagenomes</taxon>
    </lineage>
</organism>
<dbReference type="InterPro" id="IPR002586">
    <property type="entry name" value="CobQ/CobB/MinD/ParA_Nub-bd_dom"/>
</dbReference>
<gene>
    <name evidence="2" type="ORF">SDC9_57279</name>
</gene>
<evidence type="ECO:0000259" key="1">
    <source>
        <dbReference type="Pfam" id="PF01656"/>
    </source>
</evidence>
<dbReference type="CDD" id="cd01983">
    <property type="entry name" value="SIMIBI"/>
    <property type="match status" value="1"/>
</dbReference>
<name>A0A644X446_9ZZZZ</name>
<dbReference type="EMBL" id="VSSQ01001762">
    <property type="protein sequence ID" value="MPM10942.1"/>
    <property type="molecule type" value="Genomic_DNA"/>
</dbReference>
<sequence>MKDLIFCTGFKGGIGKSFMTAAVVDYLATKSDDIVIIDSDSSIPDIYKTFNDIYKTETCNLFLDEGWSRLFSICEENNDKHIVVNCAAGADKAFIQNIKHIKLASELLNRRLISFFMLNDEKDSLNMLDKYYKETTCLNNHRIAIIKNGFFGDDEIFCVYNPSQLKTNIESTGGVSFYLPVLASHVRQKIKLARKSFADASNILSFGDRIFLDAWRKKVHDFLRGFLDA</sequence>
<reference evidence="2" key="1">
    <citation type="submission" date="2019-08" db="EMBL/GenBank/DDBJ databases">
        <authorList>
            <person name="Kucharzyk K."/>
            <person name="Murdoch R.W."/>
            <person name="Higgins S."/>
            <person name="Loffler F."/>
        </authorList>
    </citation>
    <scope>NUCLEOTIDE SEQUENCE</scope>
</reference>
<dbReference type="SUPFAM" id="SSF52540">
    <property type="entry name" value="P-loop containing nucleoside triphosphate hydrolases"/>
    <property type="match status" value="1"/>
</dbReference>
<proteinExistence type="predicted"/>
<evidence type="ECO:0000313" key="2">
    <source>
        <dbReference type="EMBL" id="MPM10942.1"/>
    </source>
</evidence>
<feature type="domain" description="CobQ/CobB/MinD/ParA nucleotide binding" evidence="1">
    <location>
        <begin position="5"/>
        <end position="120"/>
    </location>
</feature>
<protein>
    <recommendedName>
        <fullName evidence="1">CobQ/CobB/MinD/ParA nucleotide binding domain-containing protein</fullName>
    </recommendedName>
</protein>
<dbReference type="AlphaFoldDB" id="A0A644X446"/>
<accession>A0A644X446</accession>
<dbReference type="Pfam" id="PF01656">
    <property type="entry name" value="CbiA"/>
    <property type="match status" value="1"/>
</dbReference>
<dbReference type="InterPro" id="IPR027417">
    <property type="entry name" value="P-loop_NTPase"/>
</dbReference>
<comment type="caution">
    <text evidence="2">The sequence shown here is derived from an EMBL/GenBank/DDBJ whole genome shotgun (WGS) entry which is preliminary data.</text>
</comment>